<dbReference type="Proteomes" id="UP000005710">
    <property type="component" value="Unassembled WGS sequence"/>
</dbReference>
<evidence type="ECO:0000313" key="3">
    <source>
        <dbReference type="Proteomes" id="UP000005710"/>
    </source>
</evidence>
<dbReference type="EMBL" id="AENY02000003">
    <property type="protein sequence ID" value="EKP94192.1"/>
    <property type="molecule type" value="Genomic_DNA"/>
</dbReference>
<evidence type="ECO:0000313" key="2">
    <source>
        <dbReference type="EMBL" id="EKP94192.1"/>
    </source>
</evidence>
<dbReference type="AlphaFoldDB" id="K6PMS0"/>
<dbReference type="STRING" id="867903.ThesuDRAFT_01921"/>
<feature type="compositionally biased region" description="Low complexity" evidence="1">
    <location>
        <begin position="148"/>
        <end position="159"/>
    </location>
</feature>
<feature type="region of interest" description="Disordered" evidence="1">
    <location>
        <begin position="441"/>
        <end position="487"/>
    </location>
</feature>
<feature type="compositionally biased region" description="Pro residues" evidence="1">
    <location>
        <begin position="453"/>
        <end position="463"/>
    </location>
</feature>
<accession>K6PMS0</accession>
<feature type="region of interest" description="Disordered" evidence="1">
    <location>
        <begin position="269"/>
        <end position="291"/>
    </location>
</feature>
<feature type="compositionally biased region" description="Basic and acidic residues" evidence="1">
    <location>
        <begin position="344"/>
        <end position="360"/>
    </location>
</feature>
<dbReference type="OrthoDB" id="9836460at2"/>
<proteinExistence type="predicted"/>
<dbReference type="InterPro" id="IPR012851">
    <property type="entry name" value="Spore_coat_CotF-like"/>
</dbReference>
<gene>
    <name evidence="2" type="ORF">ThesuDRAFT_01921</name>
</gene>
<dbReference type="Pfam" id="PF07875">
    <property type="entry name" value="Coat_F"/>
    <property type="match status" value="1"/>
</dbReference>
<feature type="region of interest" description="Disordered" evidence="1">
    <location>
        <begin position="343"/>
        <end position="370"/>
    </location>
</feature>
<evidence type="ECO:0000256" key="1">
    <source>
        <dbReference type="SAM" id="MobiDB-lite"/>
    </source>
</evidence>
<reference evidence="2" key="1">
    <citation type="submission" date="2010-10" db="EMBL/GenBank/DDBJ databases">
        <authorList>
            <consortium name="US DOE Joint Genome Institute (JGI-PGF)"/>
            <person name="Lucas S."/>
            <person name="Copeland A."/>
            <person name="Lapidus A."/>
            <person name="Bruce D."/>
            <person name="Goodwin L."/>
            <person name="Pitluck S."/>
            <person name="Kyrpides N."/>
            <person name="Mavromatis K."/>
            <person name="Detter J.C."/>
            <person name="Han C."/>
            <person name="Land M."/>
            <person name="Hauser L."/>
            <person name="Markowitz V."/>
            <person name="Cheng J.-F."/>
            <person name="Hugenholtz P."/>
            <person name="Woyke T."/>
            <person name="Wu D."/>
            <person name="Pukall R."/>
            <person name="Wahrenburg C."/>
            <person name="Brambilla E."/>
            <person name="Klenk H.-P."/>
            <person name="Eisen J.A."/>
        </authorList>
    </citation>
    <scope>NUCLEOTIDE SEQUENCE [LARGE SCALE GENOMIC DNA]</scope>
    <source>
        <strain evidence="2">DSM 13965</strain>
    </source>
</reference>
<feature type="compositionally biased region" description="Low complexity" evidence="1">
    <location>
        <begin position="441"/>
        <end position="452"/>
    </location>
</feature>
<keyword evidence="3" id="KW-1185">Reference proteome</keyword>
<name>K6PMS0_9FIRM</name>
<feature type="region of interest" description="Disordered" evidence="1">
    <location>
        <begin position="401"/>
        <end position="424"/>
    </location>
</feature>
<feature type="compositionally biased region" description="Gly residues" evidence="1">
    <location>
        <begin position="103"/>
        <end position="133"/>
    </location>
</feature>
<organism evidence="2 3">
    <name type="scientific">Thermaerobacter subterraneus DSM 13965</name>
    <dbReference type="NCBI Taxonomy" id="867903"/>
    <lineage>
        <taxon>Bacteria</taxon>
        <taxon>Bacillati</taxon>
        <taxon>Bacillota</taxon>
        <taxon>Clostridia</taxon>
        <taxon>Eubacteriales</taxon>
        <taxon>Clostridiales Family XVII. Incertae Sedis</taxon>
        <taxon>Thermaerobacter</taxon>
    </lineage>
</organism>
<feature type="region of interest" description="Disordered" evidence="1">
    <location>
        <begin position="103"/>
        <end position="236"/>
    </location>
</feature>
<dbReference type="HOGENOM" id="CLU_422678_0_0_9"/>
<sequence>MQRTVHEVLELRDLIVACDAAANKLLHAASTARDADVVQMLGAHQRTFRQQCQQLKQALAGEGGLYGLGAAQGAARDGGTGFAAPVTGPATAAFGPGAFGGDAGGAGGRGGPGMGDFGGPGSPGAGVGFGTGPGTAPFGAGPGTVRYGSAGPGAVPVSGPTGGPGAAPRPVHPAEAGGAPGYPPTGPGTYSYRPAAANPDHRYRAGDPAGDGLRPIRGGSPELGPQGEGARTTHQALRHRPELVGWEPGAGNNEGWQAGARREPAGLEARAGADRGGTLPRAQGPVAPGSVTAFDRPGAGRAEALDQAGYWRAGLAGAREPGVGGYGGAAGGGRMEAGFLGGQDPRRAAEAGGAGRDDAGLRPGGARAAGAPEAEAFTAVRPVGYGPGAAAQVAGSPVPVAEAGPGFRGHWTAQGGPEGGTGTAGIRFDSPRVGFAPDWAPAPWSGPAAGSTPPAPAAGPAPVVPAAGSTPAHPDARPGHGPQQVVGYTAPPSAWMPEAAQQGPAQAAGVRLADPDALAVADCLQDCKHMAVRMMIAATEAADRHLRRTLYQMAGQHLEMAGQHYEWLRRRGLYTVPPAPVELVRHLEDDIRRAEEALKVTPAMDGAAGDGALGTMAHGAPGGAVNTSLAGYPSGGLKGAFGGQQIRN</sequence>
<protein>
    <submittedName>
        <fullName evidence="2">Coat F domain-containing protein</fullName>
    </submittedName>
</protein>
<reference evidence="2" key="2">
    <citation type="submission" date="2012-10" db="EMBL/GenBank/DDBJ databases">
        <title>Improved high-quality draft of Thermaerobacter subterraneus C21, DSM 13965.</title>
        <authorList>
            <consortium name="DOE Joint Genome Institute"/>
            <person name="Eisen J."/>
            <person name="Huntemann M."/>
            <person name="Wei C.-L."/>
            <person name="Han J."/>
            <person name="Detter J.C."/>
            <person name="Han C."/>
            <person name="Tapia R."/>
            <person name="Chen A."/>
            <person name="Kyrpides N."/>
            <person name="Mavromatis K."/>
            <person name="Markowitz V."/>
            <person name="Szeto E."/>
            <person name="Ivanova N."/>
            <person name="Mikhailova N."/>
            <person name="Ovchinnikova G."/>
            <person name="Pagani I."/>
            <person name="Pati A."/>
            <person name="Goodwin L."/>
            <person name="Nordberg H.P."/>
            <person name="Cantor M.N."/>
            <person name="Hua S.X."/>
            <person name="Woyke T."/>
            <person name="Eisen J."/>
            <person name="Klenk H.-P."/>
        </authorList>
    </citation>
    <scope>NUCLEOTIDE SEQUENCE [LARGE SCALE GENOMIC DNA]</scope>
    <source>
        <strain evidence="2">DSM 13965</strain>
    </source>
</reference>
<comment type="caution">
    <text evidence="2">The sequence shown here is derived from an EMBL/GenBank/DDBJ whole genome shotgun (WGS) entry which is preliminary data.</text>
</comment>
<dbReference type="RefSeq" id="WP_006904198.1">
    <property type="nucleotide sequence ID" value="NZ_JH976535.1"/>
</dbReference>